<dbReference type="InterPro" id="IPR005133">
    <property type="entry name" value="PhaG_MnhG_YufB"/>
</dbReference>
<dbReference type="GO" id="GO:0015385">
    <property type="term" value="F:sodium:proton antiporter activity"/>
    <property type="evidence" value="ECO:0007669"/>
    <property type="project" value="TreeGrafter"/>
</dbReference>
<sequence length="119" mass="12785">MSDLPLIPEIIISALLIVGGFFTLVGSIGLIKLDNCMSRLHAPTKASTLGVGSLLMAAMIYSFASETGSLHEVLVMAFLFVTAPITGHLIAKVNLHRLHQTKDMPPAPSDHVWGTYSEK</sequence>
<gene>
    <name evidence="2" type="ORF">LCGC14_0287280</name>
</gene>
<dbReference type="AlphaFoldDB" id="A0A0F9WZS3"/>
<organism evidence="2">
    <name type="scientific">marine sediment metagenome</name>
    <dbReference type="NCBI Taxonomy" id="412755"/>
    <lineage>
        <taxon>unclassified sequences</taxon>
        <taxon>metagenomes</taxon>
        <taxon>ecological metagenomes</taxon>
    </lineage>
</organism>
<keyword evidence="1" id="KW-0472">Membrane</keyword>
<evidence type="ECO:0008006" key="3">
    <source>
        <dbReference type="Google" id="ProtNLM"/>
    </source>
</evidence>
<dbReference type="EMBL" id="LAZR01000169">
    <property type="protein sequence ID" value="KKN84613.1"/>
    <property type="molecule type" value="Genomic_DNA"/>
</dbReference>
<dbReference type="NCBIfam" id="TIGR01300">
    <property type="entry name" value="CPA3_mnhG_phaG"/>
    <property type="match status" value="1"/>
</dbReference>
<keyword evidence="1" id="KW-0812">Transmembrane</keyword>
<feature type="transmembrane region" description="Helical" evidence="1">
    <location>
        <begin position="46"/>
        <end position="64"/>
    </location>
</feature>
<dbReference type="Pfam" id="PF03334">
    <property type="entry name" value="PhaG_MnhG_YufB"/>
    <property type="match status" value="1"/>
</dbReference>
<dbReference type="PANTHER" id="PTHR34703:SF1">
    <property type="entry name" value="ANTIPORTER SUBUNIT MNHG2-RELATED"/>
    <property type="match status" value="1"/>
</dbReference>
<evidence type="ECO:0000256" key="1">
    <source>
        <dbReference type="SAM" id="Phobius"/>
    </source>
</evidence>
<reference evidence="2" key="1">
    <citation type="journal article" date="2015" name="Nature">
        <title>Complex archaea that bridge the gap between prokaryotes and eukaryotes.</title>
        <authorList>
            <person name="Spang A."/>
            <person name="Saw J.H."/>
            <person name="Jorgensen S.L."/>
            <person name="Zaremba-Niedzwiedzka K."/>
            <person name="Martijn J."/>
            <person name="Lind A.E."/>
            <person name="van Eijk R."/>
            <person name="Schleper C."/>
            <person name="Guy L."/>
            <person name="Ettema T.J."/>
        </authorList>
    </citation>
    <scope>NUCLEOTIDE SEQUENCE</scope>
</reference>
<protein>
    <recommendedName>
        <fullName evidence="3">Na+/H+ antiporter subunit G</fullName>
    </recommendedName>
</protein>
<comment type="caution">
    <text evidence="2">The sequence shown here is derived from an EMBL/GenBank/DDBJ whole genome shotgun (WGS) entry which is preliminary data.</text>
</comment>
<accession>A0A0F9WZS3</accession>
<dbReference type="PANTHER" id="PTHR34703">
    <property type="entry name" value="ANTIPORTER SUBUNIT MNHG2-RELATED"/>
    <property type="match status" value="1"/>
</dbReference>
<proteinExistence type="predicted"/>
<dbReference type="NCBIfam" id="NF009316">
    <property type="entry name" value="PRK12674.1-5"/>
    <property type="match status" value="1"/>
</dbReference>
<feature type="transmembrane region" description="Helical" evidence="1">
    <location>
        <begin position="70"/>
        <end position="91"/>
    </location>
</feature>
<feature type="transmembrane region" description="Helical" evidence="1">
    <location>
        <begin position="6"/>
        <end position="25"/>
    </location>
</feature>
<keyword evidence="1" id="KW-1133">Transmembrane helix</keyword>
<name>A0A0F9WZS3_9ZZZZ</name>
<evidence type="ECO:0000313" key="2">
    <source>
        <dbReference type="EMBL" id="KKN84613.1"/>
    </source>
</evidence>